<dbReference type="InterPro" id="IPR012334">
    <property type="entry name" value="Pectin_lyas_fold"/>
</dbReference>
<dbReference type="NCBIfam" id="TIGR01376">
    <property type="entry name" value="POMP_repeat"/>
    <property type="match status" value="1"/>
</dbReference>
<accession>A0A8T3VGA2</accession>
<evidence type="ECO:0000313" key="9">
    <source>
        <dbReference type="Proteomes" id="UP000713479"/>
    </source>
</evidence>
<evidence type="ECO:0000313" key="8">
    <source>
        <dbReference type="EMBL" id="MBE6510243.1"/>
    </source>
</evidence>
<organism evidence="8 9">
    <name type="scientific">Methanobrevibacter millerae</name>
    <dbReference type="NCBI Taxonomy" id="230361"/>
    <lineage>
        <taxon>Archaea</taxon>
        <taxon>Methanobacteriati</taxon>
        <taxon>Methanobacteriota</taxon>
        <taxon>Methanomada group</taxon>
        <taxon>Methanobacteria</taxon>
        <taxon>Methanobacteriales</taxon>
        <taxon>Methanobacteriaceae</taxon>
        <taxon>Methanobrevibacter</taxon>
    </lineage>
</organism>
<dbReference type="InterPro" id="IPR011050">
    <property type="entry name" value="Pectin_lyase_fold/virulence"/>
</dbReference>
<evidence type="ECO:0000256" key="1">
    <source>
        <dbReference type="ARBA" id="ARBA00004196"/>
    </source>
</evidence>
<evidence type="ECO:0000256" key="6">
    <source>
        <dbReference type="ARBA" id="ARBA00023136"/>
    </source>
</evidence>
<proteinExistence type="predicted"/>
<dbReference type="InterPro" id="IPR003368">
    <property type="entry name" value="POMP_repeat"/>
</dbReference>
<dbReference type="Proteomes" id="UP000713479">
    <property type="component" value="Unassembled WGS sequence"/>
</dbReference>
<keyword evidence="6" id="KW-0472">Membrane</keyword>
<comment type="subcellular location">
    <subcellularLocation>
        <location evidence="1">Cell envelope</location>
    </subcellularLocation>
    <subcellularLocation>
        <location evidence="2">Cell outer membrane</location>
    </subcellularLocation>
    <subcellularLocation>
        <location evidence="3">Secreted</location>
    </subcellularLocation>
</comment>
<dbReference type="SUPFAM" id="SSF51126">
    <property type="entry name" value="Pectin lyase-like"/>
    <property type="match status" value="2"/>
</dbReference>
<dbReference type="AlphaFoldDB" id="A0A8T3VGA2"/>
<dbReference type="EMBL" id="SUTF01000003">
    <property type="protein sequence ID" value="MBE6510243.1"/>
    <property type="molecule type" value="Genomic_DNA"/>
</dbReference>
<keyword evidence="5" id="KW-0732">Signal</keyword>
<evidence type="ECO:0000256" key="2">
    <source>
        <dbReference type="ARBA" id="ARBA00004442"/>
    </source>
</evidence>
<reference evidence="8" key="1">
    <citation type="submission" date="2019-04" db="EMBL/GenBank/DDBJ databases">
        <title>Evolution of Biomass-Degrading Anaerobic Consortia Revealed by Metagenomics.</title>
        <authorList>
            <person name="Peng X."/>
        </authorList>
    </citation>
    <scope>NUCLEOTIDE SEQUENCE</scope>
    <source>
        <strain evidence="8">SIG13</strain>
    </source>
</reference>
<dbReference type="Gene3D" id="2.160.20.10">
    <property type="entry name" value="Single-stranded right-handed beta-helix, Pectin lyase-like"/>
    <property type="match status" value="2"/>
</dbReference>
<gene>
    <name evidence="8" type="ORF">E7Z74_03105</name>
</gene>
<evidence type="ECO:0000256" key="4">
    <source>
        <dbReference type="ARBA" id="ARBA00022525"/>
    </source>
</evidence>
<comment type="caution">
    <text evidence="8">The sequence shown here is derived from an EMBL/GenBank/DDBJ whole genome shotgun (WGS) entry which is preliminary data.</text>
</comment>
<evidence type="ECO:0000256" key="7">
    <source>
        <dbReference type="ARBA" id="ARBA00023237"/>
    </source>
</evidence>
<evidence type="ECO:0000256" key="5">
    <source>
        <dbReference type="ARBA" id="ARBA00022729"/>
    </source>
</evidence>
<name>A0A8T3VGA2_9EURY</name>
<sequence>MRKNLYFTSLIVLVLVFSMSLVSAIDVDANNTLSAGNPVDYYVDLGGDDNNLGYINSPFNSINKAISASTHSDISTIHLSEGIFEGENNTMITINKAHQSRGGSITIQGAGADKTFIDGNNAYYIFNIRSDSIVTLKDLSIINCKSVTGGAITNTGTLSIIGCGFENNRAINHGGAIYSVNSATLNVKDSTFINNTAKMGGAIFSQNSDINIDSSTFIGNYIVVDDYTTPWGGAVYIGSYFKSVPSVINSKFINNSAISYYYRDWEYASGGSIYMQRCNLNNVSFINSKTQGINAQGGSYYSDSKYANSLINILRINSTVNGVLEQNIYPSNYNGQYLSNVVSYVSPQGNDIDGDGSITRPFATIAHVIEINNGKTYNLVINLLNGTYKGSGNTNLVIPSSMNIKIIGSNSILDGENKNYLLKTEASSNGLNFELVNLTITNFKSQSNGYDKDDNIGIIHTYANMKINNCNFINNLGSIITNFDGSNLIINNSLFTHNDDGILYSYDAYACIYNSIINGTKNLNQRGIIRAYQHSFDDTKLVIDNTSIINSKGDYSSLFGIMGSVMELHGVDCEIIDSSIADNNVASDIIAYFNPSVLIINSTFANGSGFSNEIKFNVQNSSFIENKDLLFACSNSYENTFDSVLFENNGHVKFNGNQINIVNSGIYDDIGFYGLASANNKINLNNNYWNGFNPSQLIKSNVNILPSLWIIRSVSAENLFNGSFDVKLDYKLNNNEEYDVSSVPINDVEFVLEYESNNIGGILTKDGINVICDVGEDDLNASVNFKDNISLDIYVQNLHPSKCIISLSTNLSDIGENLGINVDVVDLKTNNKISEGTLNLYLNDDIIAIFTLNGDKLTRTINVNGSKSLNNISAKYFGNNYFTDSQAYQLFLIKSIPLDTYLTGNDLVKYYKNASRYVVALNDVLGNPLVGKDVEFVVNGMSYVRQTGDDGVASIAINLNPGQYNIIAKFNGDEHYNQSIVSNNVSVLSTLIGNNLTKYHLNASQYYIQVLDGLGNPVTNRYVRMNINGVFYDRLTNGSGFARLNINLHPGTYILTAYHPDTGLEYSNIITVLSRIETGDLGMFYKDGTRFDAKLYDESGNILVNRNVTFNINGVFYTRTSGSDGIAHLNINLLPGKYIITAYLGDSRISNVITIDPMPVRIISSDINVNRGSYYHVRFYDAKGSPIVSQDAAIVVNGNMNIVKTDGEGIASLKMDYPQGTYAIESGLIANYFESKSIYANVNVVG</sequence>
<protein>
    <submittedName>
        <fullName evidence="8">Adhesin</fullName>
    </submittedName>
</protein>
<keyword evidence="4" id="KW-0964">Secreted</keyword>
<evidence type="ECO:0000256" key="3">
    <source>
        <dbReference type="ARBA" id="ARBA00004613"/>
    </source>
</evidence>
<keyword evidence="7" id="KW-0998">Cell outer membrane</keyword>
<dbReference type="GO" id="GO:0005576">
    <property type="term" value="C:extracellular region"/>
    <property type="evidence" value="ECO:0007669"/>
    <property type="project" value="UniProtKB-SubCell"/>
</dbReference>